<dbReference type="PANTHER" id="PTHR19303:SF26">
    <property type="entry name" value="TIGGER TRANSPOSABLE ELEMENT-DERIVED PROTEIN 1"/>
    <property type="match status" value="1"/>
</dbReference>
<reference evidence="3" key="4">
    <citation type="submission" date="2025-09" db="UniProtKB">
        <authorList>
            <consortium name="Ensembl"/>
        </authorList>
    </citation>
    <scope>IDENTIFICATION</scope>
</reference>
<evidence type="ECO:0000313" key="3">
    <source>
        <dbReference type="Ensembl" id="ENSPSIP00000016093.1"/>
    </source>
</evidence>
<reference evidence="4" key="1">
    <citation type="submission" date="2011-10" db="EMBL/GenBank/DDBJ databases">
        <authorList>
            <consortium name="Soft-shell Turtle Genome Consortium"/>
        </authorList>
    </citation>
    <scope>NUCLEOTIDE SEQUENCE [LARGE SCALE GENOMIC DNA]</scope>
    <source>
        <strain evidence="4">Daiwa-1</strain>
    </source>
</reference>
<dbReference type="OMA" id="MTAQICI"/>
<dbReference type="SMART" id="SM00674">
    <property type="entry name" value="CENPB"/>
    <property type="match status" value="1"/>
</dbReference>
<dbReference type="PANTHER" id="PTHR19303">
    <property type="entry name" value="TRANSPOSON"/>
    <property type="match status" value="1"/>
</dbReference>
<dbReference type="InterPro" id="IPR004875">
    <property type="entry name" value="DDE_SF_endonuclease_dom"/>
</dbReference>
<evidence type="ECO:0000259" key="2">
    <source>
        <dbReference type="PROSITE" id="PS51253"/>
    </source>
</evidence>
<dbReference type="PROSITE" id="PS51253">
    <property type="entry name" value="HTH_CENPB"/>
    <property type="match status" value="1"/>
</dbReference>
<dbReference type="GO" id="GO:0005634">
    <property type="term" value="C:nucleus"/>
    <property type="evidence" value="ECO:0007669"/>
    <property type="project" value="TreeGrafter"/>
</dbReference>
<dbReference type="AlphaFoldDB" id="K7G732"/>
<dbReference type="Gene3D" id="1.10.10.60">
    <property type="entry name" value="Homeodomain-like"/>
    <property type="match status" value="1"/>
</dbReference>
<dbReference type="InterPro" id="IPR006600">
    <property type="entry name" value="HTH_CenpB_DNA-bd_dom"/>
</dbReference>
<dbReference type="SUPFAM" id="SSF46689">
    <property type="entry name" value="Homeodomain-like"/>
    <property type="match status" value="2"/>
</dbReference>
<evidence type="ECO:0000313" key="4">
    <source>
        <dbReference type="Proteomes" id="UP000007267"/>
    </source>
</evidence>
<dbReference type="HOGENOM" id="CLU_018294_1_4_1"/>
<sequence length="503" mass="56960">TSASASKKHRKSFTLEEKLEIEKGERNCDISCAFNIHKSSVHTIHAQAEKIKESCKNATPVSVKKVVRTRSNLMENMERRLSMWIEDQTQLNLAVIQEKAKALYDSVKRELNETDAKPFNASHGWFEHFKKCSNLHNIKITGEAAADMEAAESFPAIFEATIKEGGSSSNLDEAGLFWKCMPARTYISHDEAYAPGFKATKDRITVMLCTNANGDCKLKPVVVYHSADPRALAGYSKDHLPVVWRSNVKAWVTASIFKDYFCKRLTIELKDYCLQENLAFKILLLLDNSPGHPSCLTDLSENICVLFLLPNTTSLIQPLDQGAIAAFKAYYLRRTFARLIRETDSENKPTIKEFWRKCNIKDAIDIIVEAWAEVSSSCLNAVWHRIWPACVHEFREFDTEISEAKMQIVALAHEAGLEEADATDVQELLDSHGEELSIDELKLLDEQRLENEPEHAEPVIQTLSIDAVNIFYENDSDRVQSSKVAKSLESAISCYQQLYNEKQ</sequence>
<feature type="domain" description="HTH CENPB-type" evidence="2">
    <location>
        <begin position="65"/>
        <end position="139"/>
    </location>
</feature>
<name>K7G732_PELSI</name>
<dbReference type="EMBL" id="AGCU01031218">
    <property type="status" value="NOT_ANNOTATED_CDS"/>
    <property type="molecule type" value="Genomic_DNA"/>
</dbReference>
<keyword evidence="4" id="KW-1185">Reference proteome</keyword>
<evidence type="ECO:0000256" key="1">
    <source>
        <dbReference type="ARBA" id="ARBA00023125"/>
    </source>
</evidence>
<dbReference type="eggNOG" id="KOG3105">
    <property type="taxonomic scope" value="Eukaryota"/>
</dbReference>
<dbReference type="GeneTree" id="ENSGT00940000163154"/>
<reference evidence="4" key="2">
    <citation type="journal article" date="2013" name="Nat. Genet.">
        <title>The draft genomes of soft-shell turtle and green sea turtle yield insights into the development and evolution of the turtle-specific body plan.</title>
        <authorList>
            <person name="Wang Z."/>
            <person name="Pascual-Anaya J."/>
            <person name="Zadissa A."/>
            <person name="Li W."/>
            <person name="Niimura Y."/>
            <person name="Huang Z."/>
            <person name="Li C."/>
            <person name="White S."/>
            <person name="Xiong Z."/>
            <person name="Fang D."/>
            <person name="Wang B."/>
            <person name="Ming Y."/>
            <person name="Chen Y."/>
            <person name="Zheng Y."/>
            <person name="Kuraku S."/>
            <person name="Pignatelli M."/>
            <person name="Herrero J."/>
            <person name="Beal K."/>
            <person name="Nozawa M."/>
            <person name="Li Q."/>
            <person name="Wang J."/>
            <person name="Zhang H."/>
            <person name="Yu L."/>
            <person name="Shigenobu S."/>
            <person name="Wang J."/>
            <person name="Liu J."/>
            <person name="Flicek P."/>
            <person name="Searle S."/>
            <person name="Wang J."/>
            <person name="Kuratani S."/>
            <person name="Yin Y."/>
            <person name="Aken B."/>
            <person name="Zhang G."/>
            <person name="Irie N."/>
        </authorList>
    </citation>
    <scope>NUCLEOTIDE SEQUENCE [LARGE SCALE GENOMIC DNA]</scope>
    <source>
        <strain evidence="4">Daiwa-1</strain>
    </source>
</reference>
<dbReference type="InterPro" id="IPR009057">
    <property type="entry name" value="Homeodomain-like_sf"/>
</dbReference>
<protein>
    <recommendedName>
        <fullName evidence="2">HTH CENPB-type domain-containing protein</fullName>
    </recommendedName>
</protein>
<dbReference type="Proteomes" id="UP000007267">
    <property type="component" value="Unassembled WGS sequence"/>
</dbReference>
<dbReference type="GO" id="GO:0003677">
    <property type="term" value="F:DNA binding"/>
    <property type="evidence" value="ECO:0007669"/>
    <property type="project" value="UniProtKB-KW"/>
</dbReference>
<reference evidence="3" key="3">
    <citation type="submission" date="2025-08" db="UniProtKB">
        <authorList>
            <consortium name="Ensembl"/>
        </authorList>
    </citation>
    <scope>IDENTIFICATION</scope>
</reference>
<dbReference type="InterPro" id="IPR050863">
    <property type="entry name" value="CenT-Element_Derived"/>
</dbReference>
<dbReference type="Pfam" id="PF03184">
    <property type="entry name" value="DDE_1"/>
    <property type="match status" value="1"/>
</dbReference>
<dbReference type="Pfam" id="PF03221">
    <property type="entry name" value="HTH_Tnp_Tc5"/>
    <property type="match status" value="1"/>
</dbReference>
<accession>K7G732</accession>
<dbReference type="Ensembl" id="ENSPSIT00000016169.1">
    <property type="protein sequence ID" value="ENSPSIP00000016093.1"/>
    <property type="gene ID" value="ENSPSIG00000014358.1"/>
</dbReference>
<keyword evidence="1" id="KW-0238">DNA-binding</keyword>
<organism evidence="3 4">
    <name type="scientific">Pelodiscus sinensis</name>
    <name type="common">Chinese softshell turtle</name>
    <name type="synonym">Trionyx sinensis</name>
    <dbReference type="NCBI Taxonomy" id="13735"/>
    <lineage>
        <taxon>Eukaryota</taxon>
        <taxon>Metazoa</taxon>
        <taxon>Chordata</taxon>
        <taxon>Craniata</taxon>
        <taxon>Vertebrata</taxon>
        <taxon>Euteleostomi</taxon>
        <taxon>Archelosauria</taxon>
        <taxon>Testudinata</taxon>
        <taxon>Testudines</taxon>
        <taxon>Cryptodira</taxon>
        <taxon>Trionychia</taxon>
        <taxon>Trionychidae</taxon>
        <taxon>Pelodiscus</taxon>
    </lineage>
</organism>
<proteinExistence type="predicted"/>